<gene>
    <name evidence="1" type="ORF">F0361_01055</name>
</gene>
<dbReference type="Proteomes" id="UP000323188">
    <property type="component" value="Unassembled WGS sequence"/>
</dbReference>
<dbReference type="EMBL" id="VUOE01000001">
    <property type="protein sequence ID" value="KAA2218237.1"/>
    <property type="molecule type" value="Genomic_DNA"/>
</dbReference>
<sequence>MPYNAFNNTIFLDNTANTACNKIVEALQVQFTVNTVNADFALSGCAADYFQYATDYRFIRQITFITSNSAIYAFLAGSIANIINVKRAVAYEDRIQVTLPNDVLLEIWRTATALQVTAFNNVVLQLRNTIPAGLKNYCTAGTFTGDEAPLQMDPNQIFNPGGATGYNGSVLYQQGWGFGVASINLDWTQGTAVPADVDLKTRIRNYAASSEYRFFSDYEVEVISNRGTGNGLLADFFSATLGGGTVYELDGNPLKLSTVIEFINFSLLDAGQYSSSITFEVTGLDSRTGSRGVMETIEFPITVNVTGANDEYTDPVLLEYIHTIGEAMPQPQNLFVSVFGSYTITYSKIFTISGANLTDESTKQFNIKRTSGPRTFQIYLNRSVEDAGEGFYDHAITINYSGGSIVVPVKVSVAPTNEIRVTPTSFNFEATIGVEEAAPQAIRIVSPLPYTYEVPAWLTVNGDLGNTFSGTVDPSDSVNFAPGTYTGEIVLTSAEGTVTVPVTYVVKANSFTELLPGKINFTKDQIYVNLATRVVGSYLRAVLKASTYNFNGVLQNREYPEHFPIFNGKASFHPGEFVDSLMDSLKNIGQFIPTDLQSRVNRPFAYHLPAKLDIVMEQRAYSNDAVVNTYELNNLLFVKGTKPEGFGDDVGTMFSEHPVRVTPNSYGIVNFIKRSGVHTIEIHVNGVLKSTVQHDTVQNSMFGMIVSFKDNKPGDLVFVKISDGNGGYHERKFYVFPENKQSYHLAWVTEHEQLELLEFTGDYSIDSEYERIENSVYQNLVNIKEILETNKAQPLKANTGWLLRDNHVLLDSLMRSPRAWLFLPNTDYKIPLVPQSKKMTNYDSNKATYAYTVEFLINPENDAKVYPR</sequence>
<dbReference type="RefSeq" id="WP_154916857.1">
    <property type="nucleotide sequence ID" value="NZ_VUOE01000001.1"/>
</dbReference>
<comment type="caution">
    <text evidence="1">The sequence shown here is derived from an EMBL/GenBank/DDBJ whole genome shotgun (WGS) entry which is preliminary data.</text>
</comment>
<accession>A0A5B2TUU1</accession>
<name>A0A5B2TUU1_9FLAO</name>
<protein>
    <submittedName>
        <fullName evidence="1">Uncharacterized protein</fullName>
    </submittedName>
</protein>
<proteinExistence type="predicted"/>
<evidence type="ECO:0000313" key="2">
    <source>
        <dbReference type="Proteomes" id="UP000323188"/>
    </source>
</evidence>
<organism evidence="1 2">
    <name type="scientific">Maribacter flavus</name>
    <dbReference type="NCBI Taxonomy" id="1658664"/>
    <lineage>
        <taxon>Bacteria</taxon>
        <taxon>Pseudomonadati</taxon>
        <taxon>Bacteroidota</taxon>
        <taxon>Flavobacteriia</taxon>
        <taxon>Flavobacteriales</taxon>
        <taxon>Flavobacteriaceae</taxon>
        <taxon>Maribacter</taxon>
    </lineage>
</organism>
<dbReference type="AlphaFoldDB" id="A0A5B2TUU1"/>
<reference evidence="1 2" key="1">
    <citation type="submission" date="2019-09" db="EMBL/GenBank/DDBJ databases">
        <authorList>
            <person name="Khan S.A."/>
            <person name="Jeon C.O."/>
            <person name="Chun B.H."/>
            <person name="Jeong S.E."/>
        </authorList>
    </citation>
    <scope>NUCLEOTIDE SEQUENCE [LARGE SCALE GENOMIC DNA]</scope>
    <source>
        <strain evidence="1 2">KCTC 42508</strain>
    </source>
</reference>
<evidence type="ECO:0000313" key="1">
    <source>
        <dbReference type="EMBL" id="KAA2218237.1"/>
    </source>
</evidence>